<dbReference type="CTD" id="122046"/>
<keyword evidence="2" id="KW-1185">Reference proteome</keyword>
<dbReference type="GeneID" id="115467892"/>
<dbReference type="PANTHER" id="PTHR33769:SF1">
    <property type="entry name" value="TESTIS-EXPRESSED PROTEIN 26"/>
    <property type="match status" value="1"/>
</dbReference>
<dbReference type="GO" id="GO:0005737">
    <property type="term" value="C:cytoplasm"/>
    <property type="evidence" value="ECO:0007669"/>
    <property type="project" value="TreeGrafter"/>
</dbReference>
<reference evidence="3" key="1">
    <citation type="submission" date="2025-08" db="UniProtKB">
        <authorList>
            <consortium name="RefSeq"/>
        </authorList>
    </citation>
    <scope>IDENTIFICATION</scope>
</reference>
<dbReference type="Proteomes" id="UP000515156">
    <property type="component" value="Chromosome 4"/>
</dbReference>
<evidence type="ECO:0000313" key="3">
    <source>
        <dbReference type="RefSeq" id="XP_030055253.1"/>
    </source>
</evidence>
<dbReference type="FunCoup" id="A0A6P7XRY5">
    <property type="interactions" value="160"/>
</dbReference>
<dbReference type="OrthoDB" id="5984625at2759"/>
<accession>A0A6P7XRY5</accession>
<evidence type="ECO:0000313" key="2">
    <source>
        <dbReference type="Proteomes" id="UP000515156"/>
    </source>
</evidence>
<feature type="region of interest" description="Disordered" evidence="1">
    <location>
        <begin position="333"/>
        <end position="352"/>
    </location>
</feature>
<organism evidence="2 3">
    <name type="scientific">Microcaecilia unicolor</name>
    <dbReference type="NCBI Taxonomy" id="1415580"/>
    <lineage>
        <taxon>Eukaryota</taxon>
        <taxon>Metazoa</taxon>
        <taxon>Chordata</taxon>
        <taxon>Craniata</taxon>
        <taxon>Vertebrata</taxon>
        <taxon>Euteleostomi</taxon>
        <taxon>Amphibia</taxon>
        <taxon>Gymnophiona</taxon>
        <taxon>Siphonopidae</taxon>
        <taxon>Microcaecilia</taxon>
    </lineage>
</organism>
<name>A0A6P7XRY5_9AMPH</name>
<dbReference type="RefSeq" id="XP_030055253.1">
    <property type="nucleotide sequence ID" value="XM_030199393.1"/>
</dbReference>
<evidence type="ECO:0000256" key="1">
    <source>
        <dbReference type="SAM" id="MobiDB-lite"/>
    </source>
</evidence>
<protein>
    <submittedName>
        <fullName evidence="3">Testis-expressed protein 26</fullName>
    </submittedName>
</protein>
<dbReference type="PANTHER" id="PTHR33769">
    <property type="entry name" value="TESTIS-EXPRESSED PROTEIN 26 ISOFORM X3"/>
    <property type="match status" value="1"/>
</dbReference>
<dbReference type="InterPro" id="IPR043460">
    <property type="entry name" value="MEDAG/TEX26"/>
</dbReference>
<dbReference type="InParanoid" id="A0A6P7XRY5"/>
<dbReference type="KEGG" id="muo:115467892"/>
<gene>
    <name evidence="3" type="primary">TEX26</name>
</gene>
<proteinExistence type="predicted"/>
<sequence>MIVTQFDEDILKPEFLEQLKYAEGASSNPSEKETCNRLMASLQLTSQLSGKKDRCKDRVLHRPVTAMAALGGESNWDLYETTMQRAYPAKTCTTSAVRPKSSRGFRNLYEISGPIGYTTYSDEFCWKPYSKAQPIRSGSSSGIRSNNPHPSNFFRTWKMPRSQNTEDLDSYVPWRKTPSIEEARNAIKAQFSSIYQSDYLGIPQGFQIKHAFSVPPDWKKEVPHNLETEFRSHYQIKPQIPVLKATMKYGYAANVSSPAHGCVPTVIPAHVKNQKNRIQLTTYQKHYGKDYIDLSVLLQCLNQKEVNDYLMTAPEEERKATEHLLKIVHKFKGKSKQSKKSPFSQNITSKCN</sequence>
<dbReference type="AlphaFoldDB" id="A0A6P7XRY5"/>